<dbReference type="CDD" id="cd14789">
    <property type="entry name" value="Tiki"/>
    <property type="match status" value="1"/>
</dbReference>
<sequence>MGQLLRRLAAFLGLISPKRYAYPALDITLPGDRRLHLVGSIHMGTVDMSPLPPRLAARLQQADALIVEADITDSASPFDHAELQPALEQRLSAEEYQRLLALCHELGADPYAFATLPGWQVALMMQARQAQRLGLRAEYGVDYQLLQAARAQDKPVIELEGAQQQLAMLEQLPEGGIALLRDTLEHWHTNARLLQTMVSWWLDAKPRGTLDTLPATFSAGLYDVLMHQRNRDWRRQLEALPAGDYVVAVGALHLYGEDNLPAMLQPQG</sequence>
<dbReference type="InterPro" id="IPR002816">
    <property type="entry name" value="TraB/PrgY/GumN_fam"/>
</dbReference>
<proteinExistence type="predicted"/>
<evidence type="ECO:0000313" key="3">
    <source>
        <dbReference type="EMBL" id="SAY41855.1"/>
    </source>
</evidence>
<dbReference type="EMBL" id="LT575490">
    <property type="protein sequence ID" value="SAY41855.1"/>
    <property type="molecule type" value="Genomic_DNA"/>
</dbReference>
<dbReference type="RefSeq" id="WP_060423470.1">
    <property type="nucleotide sequence ID" value="NZ_CAMIRQ010000003.1"/>
</dbReference>
<dbReference type="Pfam" id="PF01963">
    <property type="entry name" value="TraB_PrgY_gumN"/>
    <property type="match status" value="1"/>
</dbReference>
<protein>
    <submittedName>
        <fullName evidence="2">Conjugal transfer protein TraB</fullName>
    </submittedName>
    <submittedName>
        <fullName evidence="3">TraB family protein</fullName>
    </submittedName>
    <submittedName>
        <fullName evidence="1">TraB/GumN family protein</fullName>
    </submittedName>
</protein>
<accession>A0A1C3H9Y3</accession>
<reference evidence="2" key="3">
    <citation type="submission" date="2017-12" db="EMBL/GenBank/DDBJ databases">
        <title>FDA dAtabase for Regulatory Grade micrObial Sequences (FDA-ARGOS): Supporting development and validation of Infectious Disease Dx tests.</title>
        <authorList>
            <person name="Campos J."/>
            <person name="Goldberg B."/>
            <person name="Tallon L.J."/>
            <person name="Sadzewicz L."/>
            <person name="Sengamalay N."/>
            <person name="Ott S."/>
            <person name="Godinez A."/>
            <person name="Nagaraj S."/>
            <person name="Vavikolanu K."/>
            <person name="Vyas G."/>
            <person name="Nadendla S."/>
            <person name="Aluvathingal J."/>
            <person name="Geyer C."/>
            <person name="Nandy P."/>
            <person name="Hobson J."/>
            <person name="Sichtig H."/>
        </authorList>
    </citation>
    <scope>NUCLEOTIDE SEQUENCE</scope>
    <source>
        <strain evidence="2">FDAARGOS_79</strain>
    </source>
</reference>
<dbReference type="AlphaFoldDB" id="A0A1C3H9Y3"/>
<dbReference type="Proteomes" id="UP001275057">
    <property type="component" value="Unassembled WGS sequence"/>
</dbReference>
<name>A0A1C3H9Y3_SERMA</name>
<dbReference type="EMBL" id="JTBC02000001">
    <property type="protein sequence ID" value="PNO72299.1"/>
    <property type="molecule type" value="Genomic_DNA"/>
</dbReference>
<reference evidence="1 5" key="4">
    <citation type="submission" date="2023-11" db="EMBL/GenBank/DDBJ databases">
        <title>Detection of rare carbapenemases in Enterobacterales - comparison of two colorimetric and two CIM-based carbapenemase assays.</title>
        <authorList>
            <person name="Schaffarczyk L."/>
            <person name="Noster J."/>
            <person name="Stelzer Y."/>
            <person name="Sattler J."/>
            <person name="Gatermann S."/>
            <person name="Hamprecht A."/>
        </authorList>
    </citation>
    <scope>NUCLEOTIDE SEQUENCE [LARGE SCALE GENOMIC DNA]</scope>
    <source>
        <strain evidence="1 5">CIM-Carb-136</strain>
    </source>
</reference>
<evidence type="ECO:0000313" key="1">
    <source>
        <dbReference type="EMBL" id="MDX7084344.1"/>
    </source>
</evidence>
<organism evidence="3">
    <name type="scientific">Serratia marcescens</name>
    <dbReference type="NCBI Taxonomy" id="615"/>
    <lineage>
        <taxon>Bacteria</taxon>
        <taxon>Pseudomonadati</taxon>
        <taxon>Pseudomonadota</taxon>
        <taxon>Gammaproteobacteria</taxon>
        <taxon>Enterobacterales</taxon>
        <taxon>Yersiniaceae</taxon>
        <taxon>Serratia</taxon>
    </lineage>
</organism>
<reference evidence="4" key="2">
    <citation type="submission" date="2017-12" db="EMBL/GenBank/DDBJ databases">
        <title>FDA dAtabase for Regulatory Grade micrObial Sequences (FDA-ARGOS): Supporting development and validation of Infectious Disease Dx tests.</title>
        <authorList>
            <person name="Campos J."/>
            <person name="Goldberg B."/>
            <person name="Tallon L."/>
            <person name="Sadzewicz L."/>
            <person name="Sengamalay N."/>
            <person name="Ott S."/>
            <person name="Godinez A."/>
            <person name="Nagaraj S."/>
            <person name="Vavikolanu K."/>
            <person name="Vyas G."/>
            <person name="Nadendla S."/>
            <person name="Aluvathingal J."/>
            <person name="Geyer C."/>
            <person name="Nandy P."/>
            <person name="Hobson J."/>
            <person name="Sichtig H."/>
        </authorList>
    </citation>
    <scope>NUCLEOTIDE SEQUENCE [LARGE SCALE GENOMIC DNA]</scope>
    <source>
        <strain evidence="4">FDAARGOS_79</strain>
    </source>
</reference>
<dbReference type="InterPro" id="IPR047111">
    <property type="entry name" value="YbaP-like"/>
</dbReference>
<dbReference type="PANTHER" id="PTHR40590:SF1">
    <property type="entry name" value="CYTOPLASMIC PROTEIN"/>
    <property type="match status" value="1"/>
</dbReference>
<reference evidence="3" key="1">
    <citation type="submission" date="2016-05" db="EMBL/GenBank/DDBJ databases">
        <authorList>
            <person name="Cock P.J.A."/>
            <person name="Cock P.J.A."/>
        </authorList>
    </citation>
    <scope>NUCLEOTIDE SEQUENCE</scope>
    <source>
        <strain evidence="3">PWN146_assembly</strain>
    </source>
</reference>
<dbReference type="EMBL" id="JAXABG010000013">
    <property type="protein sequence ID" value="MDX7084344.1"/>
    <property type="molecule type" value="Genomic_DNA"/>
</dbReference>
<evidence type="ECO:0000313" key="5">
    <source>
        <dbReference type="Proteomes" id="UP001275057"/>
    </source>
</evidence>
<dbReference type="PANTHER" id="PTHR40590">
    <property type="entry name" value="CYTOPLASMIC PROTEIN-RELATED"/>
    <property type="match status" value="1"/>
</dbReference>
<evidence type="ECO:0000313" key="4">
    <source>
        <dbReference type="Proteomes" id="UP000030378"/>
    </source>
</evidence>
<evidence type="ECO:0000313" key="2">
    <source>
        <dbReference type="EMBL" id="PNO72299.1"/>
    </source>
</evidence>
<gene>
    <name evidence="2" type="ORF">MC70_002225</name>
    <name evidence="3" type="ORF">PWN146_00519</name>
    <name evidence="1" type="ORF">SJ435_18275</name>
</gene>
<dbReference type="Proteomes" id="UP000030378">
    <property type="component" value="Unassembled WGS sequence"/>
</dbReference>